<dbReference type="InterPro" id="IPR017642">
    <property type="entry name" value="DNA_S_mod_DndB"/>
</dbReference>
<comment type="caution">
    <text evidence="1">The sequence shown here is derived from an EMBL/GenBank/DDBJ whole genome shotgun (WGS) entry which is preliminary data.</text>
</comment>
<evidence type="ECO:0000313" key="1">
    <source>
        <dbReference type="EMBL" id="TFD01398.1"/>
    </source>
</evidence>
<sequence length="434" mass="47831">MSDANYPIVRGPQGDFEYLCARYQQGGRVVYGLTLSLIEIVDLLPAPDADRPTPGNRAIRPDHAAKFGEYVRERESWVAPSIILRAPSIFSFELQGEMGGAEFGALRFSSRNAGELQILDGQHRVLGIHLADAAIAAETSTARGILNRAHRVDPDGAAALNARKDLAELATQRDRLLSERVSVQIFEEKDPAAYKQMFFDIADNALGITESVKTRFDSRKVVNRSFESVVSHPLLQGRVDFEKDRVTSRNSPYLLGAKHVAELIKTIAVGLDGRISLRREAELNESTLAADCRAFLDVLIEGFPVLGLVANGNLSPQQLRSSSLLGSTVVLRILGGVYRELLVAHGYTGQLVSSYFWRLAPFFDGPVERGSIWMKRTDVFAEGAFAPRSRRQDQAALRDALVAWAIDRPDWLFCSDSDTDSTAQTLESSTPSRP</sequence>
<reference evidence="1 2" key="1">
    <citation type="submission" date="2019-03" db="EMBL/GenBank/DDBJ databases">
        <title>Genomics of glacier-inhabiting Cryobacterium strains.</title>
        <authorList>
            <person name="Liu Q."/>
            <person name="Xin Y.-H."/>
        </authorList>
    </citation>
    <scope>NUCLEOTIDE SEQUENCE [LARGE SCALE GENOMIC DNA]</scope>
    <source>
        <strain evidence="1 2">TMT2-16</strain>
    </source>
</reference>
<accession>A0ABY2JAM7</accession>
<gene>
    <name evidence="1" type="ORF">E3T25_11360</name>
</gene>
<evidence type="ECO:0008006" key="3">
    <source>
        <dbReference type="Google" id="ProtNLM"/>
    </source>
</evidence>
<name>A0ABY2JAM7_9MICO</name>
<dbReference type="Proteomes" id="UP000297851">
    <property type="component" value="Unassembled WGS sequence"/>
</dbReference>
<organism evidence="1 2">
    <name type="scientific">Cryobacterium sandaracinum</name>
    <dbReference type="NCBI Taxonomy" id="1259247"/>
    <lineage>
        <taxon>Bacteria</taxon>
        <taxon>Bacillati</taxon>
        <taxon>Actinomycetota</taxon>
        <taxon>Actinomycetes</taxon>
        <taxon>Micrococcales</taxon>
        <taxon>Microbacteriaceae</taxon>
        <taxon>Cryobacterium</taxon>
    </lineage>
</organism>
<keyword evidence="2" id="KW-1185">Reference proteome</keyword>
<evidence type="ECO:0000313" key="2">
    <source>
        <dbReference type="Proteomes" id="UP000297851"/>
    </source>
</evidence>
<dbReference type="Pfam" id="PF14072">
    <property type="entry name" value="DndB"/>
    <property type="match status" value="1"/>
</dbReference>
<proteinExistence type="predicted"/>
<dbReference type="CDD" id="cd16414">
    <property type="entry name" value="dndB_like"/>
    <property type="match status" value="1"/>
</dbReference>
<dbReference type="RefSeq" id="WP_134374322.1">
    <property type="nucleotide sequence ID" value="NZ_SOGO01000032.1"/>
</dbReference>
<dbReference type="EMBL" id="SOGO01000032">
    <property type="protein sequence ID" value="TFD01398.1"/>
    <property type="molecule type" value="Genomic_DNA"/>
</dbReference>
<protein>
    <recommendedName>
        <fullName evidence="3">DGQHR domain-containing protein</fullName>
    </recommendedName>
</protein>